<dbReference type="EMBL" id="GGFM01009626">
    <property type="protein sequence ID" value="MBW30377.1"/>
    <property type="molecule type" value="Transcribed_RNA"/>
</dbReference>
<evidence type="ECO:0000313" key="1">
    <source>
        <dbReference type="EMBL" id="MBW30377.1"/>
    </source>
</evidence>
<protein>
    <submittedName>
        <fullName evidence="1">Putative secreted peptide</fullName>
    </submittedName>
</protein>
<accession>A0A2M3ZP70</accession>
<sequence>MMPLLFSFFAYRGARYSFGSIALGLMLMAGAWAGFCMLRNDRILATSLSYELSASERPFEANRQAAIHFAYCSSLSHRIHISLLMLCSSGTSSLMLNFFCDRLTSGVTSQPRRLIVTCGALLPLASSRDL</sequence>
<name>A0A2M3ZP70_9DIPT</name>
<reference evidence="1" key="1">
    <citation type="submission" date="2018-01" db="EMBL/GenBank/DDBJ databases">
        <title>An insight into the sialome of Amazonian anophelines.</title>
        <authorList>
            <person name="Ribeiro J.M."/>
            <person name="Scarpassa V."/>
            <person name="Calvo E."/>
        </authorList>
    </citation>
    <scope>NUCLEOTIDE SEQUENCE</scope>
    <source>
        <tissue evidence="1">Salivary glands</tissue>
    </source>
</reference>
<dbReference type="AlphaFoldDB" id="A0A2M3ZP70"/>
<proteinExistence type="predicted"/>
<organism evidence="1">
    <name type="scientific">Anopheles braziliensis</name>
    <dbReference type="NCBI Taxonomy" id="58242"/>
    <lineage>
        <taxon>Eukaryota</taxon>
        <taxon>Metazoa</taxon>
        <taxon>Ecdysozoa</taxon>
        <taxon>Arthropoda</taxon>
        <taxon>Hexapoda</taxon>
        <taxon>Insecta</taxon>
        <taxon>Pterygota</taxon>
        <taxon>Neoptera</taxon>
        <taxon>Endopterygota</taxon>
        <taxon>Diptera</taxon>
        <taxon>Nematocera</taxon>
        <taxon>Culicoidea</taxon>
        <taxon>Culicidae</taxon>
        <taxon>Anophelinae</taxon>
        <taxon>Anopheles</taxon>
    </lineage>
</organism>